<evidence type="ECO:0000259" key="3">
    <source>
        <dbReference type="Pfam" id="PF09186"/>
    </source>
</evidence>
<dbReference type="InterPro" id="IPR023582">
    <property type="entry name" value="Impact"/>
</dbReference>
<dbReference type="Pfam" id="PF01205">
    <property type="entry name" value="Impact_N"/>
    <property type="match status" value="1"/>
</dbReference>
<name>A0ABS2EQH7_9LACO</name>
<dbReference type="InterPro" id="IPR036956">
    <property type="entry name" value="Impact_N_sf"/>
</dbReference>
<reference evidence="4 5" key="1">
    <citation type="journal article" date="2021" name="Sci. Rep.">
        <title>The distribution of antibiotic resistance genes in chicken gut microbiota commensals.</title>
        <authorList>
            <person name="Juricova H."/>
            <person name="Matiasovicova J."/>
            <person name="Kubasova T."/>
            <person name="Cejkova D."/>
            <person name="Rychlik I."/>
        </authorList>
    </citation>
    <scope>NUCLEOTIDE SEQUENCE [LARGE SCALE GENOMIC DNA]</scope>
    <source>
        <strain evidence="4 5">An810</strain>
    </source>
</reference>
<keyword evidence="5" id="KW-1185">Reference proteome</keyword>
<dbReference type="InterPro" id="IPR015796">
    <property type="entry name" value="Impact_YigZ-like"/>
</dbReference>
<organism evidence="4 5">
    <name type="scientific">Limosilactobacillus alvi</name>
    <dbReference type="NCBI Taxonomy" id="990412"/>
    <lineage>
        <taxon>Bacteria</taxon>
        <taxon>Bacillati</taxon>
        <taxon>Bacillota</taxon>
        <taxon>Bacilli</taxon>
        <taxon>Lactobacillales</taxon>
        <taxon>Lactobacillaceae</taxon>
        <taxon>Limosilactobacillus</taxon>
    </lineage>
</organism>
<accession>A0ABS2EQH7</accession>
<comment type="similarity">
    <text evidence="1">Belongs to the IMPACT family.</text>
</comment>
<dbReference type="InterPro" id="IPR035647">
    <property type="entry name" value="EFG_III/V"/>
</dbReference>
<protein>
    <submittedName>
        <fullName evidence="4">YigZ family protein</fullName>
    </submittedName>
</protein>
<dbReference type="InterPro" id="IPR015269">
    <property type="entry name" value="UPF0029_Impact_C"/>
</dbReference>
<dbReference type="PANTHER" id="PTHR16301:SF20">
    <property type="entry name" value="IMPACT FAMILY MEMBER YIGZ"/>
    <property type="match status" value="1"/>
</dbReference>
<dbReference type="PROSITE" id="PS00910">
    <property type="entry name" value="UPF0029"/>
    <property type="match status" value="1"/>
</dbReference>
<feature type="domain" description="Impact N-terminal" evidence="2">
    <location>
        <begin position="21"/>
        <end position="125"/>
    </location>
</feature>
<gene>
    <name evidence="4" type="ORF">H5993_08040</name>
</gene>
<proteinExistence type="inferred from homology"/>
<evidence type="ECO:0000256" key="1">
    <source>
        <dbReference type="ARBA" id="ARBA00007665"/>
    </source>
</evidence>
<dbReference type="SUPFAM" id="SSF54980">
    <property type="entry name" value="EF-G C-terminal domain-like"/>
    <property type="match status" value="1"/>
</dbReference>
<dbReference type="Gene3D" id="3.30.230.30">
    <property type="entry name" value="Impact, N-terminal domain"/>
    <property type="match status" value="1"/>
</dbReference>
<dbReference type="PANTHER" id="PTHR16301">
    <property type="entry name" value="IMPACT-RELATED"/>
    <property type="match status" value="1"/>
</dbReference>
<dbReference type="EMBL" id="JACJJQ010000045">
    <property type="protein sequence ID" value="MBM6754704.1"/>
    <property type="molecule type" value="Genomic_DNA"/>
</dbReference>
<dbReference type="InterPro" id="IPR020569">
    <property type="entry name" value="UPF0029_Impact_CS"/>
</dbReference>
<sequence>MSENFPYLTIKTGTTHEVVIKKSRFICSLTRIKSEAEAQAFIAETSKANRKANHNCFAYLLGDQDQIQRESDNGEPSGTAGVPILEALKMEHLHDVCAVVTRYFGGIKLGAGGLIRAYSNTTTGAIHQAGIIKRIQQVTLDITTPYSLYDQVNYYLNQETLAQATPDYGTDVIIHVYVDEADAEHYITELTNRFNNQLTIHKGELSFHEVEVN</sequence>
<feature type="domain" description="UPF0029" evidence="3">
    <location>
        <begin position="142"/>
        <end position="197"/>
    </location>
</feature>
<dbReference type="Proteomes" id="UP000776629">
    <property type="component" value="Unassembled WGS sequence"/>
</dbReference>
<comment type="caution">
    <text evidence="4">The sequence shown here is derived from an EMBL/GenBank/DDBJ whole genome shotgun (WGS) entry which is preliminary data.</text>
</comment>
<dbReference type="RefSeq" id="WP_204776958.1">
    <property type="nucleotide sequence ID" value="NZ_JACJJQ010000045.1"/>
</dbReference>
<dbReference type="Pfam" id="PF09186">
    <property type="entry name" value="DUF1949"/>
    <property type="match status" value="1"/>
</dbReference>
<evidence type="ECO:0000313" key="5">
    <source>
        <dbReference type="Proteomes" id="UP000776629"/>
    </source>
</evidence>
<evidence type="ECO:0000259" key="2">
    <source>
        <dbReference type="Pfam" id="PF01205"/>
    </source>
</evidence>
<dbReference type="NCBIfam" id="TIGR00257">
    <property type="entry name" value="IMPACT_YIGZ"/>
    <property type="match status" value="1"/>
</dbReference>
<dbReference type="InterPro" id="IPR001498">
    <property type="entry name" value="Impact_N"/>
</dbReference>
<evidence type="ECO:0000313" key="4">
    <source>
        <dbReference type="EMBL" id="MBM6754704.1"/>
    </source>
</evidence>
<dbReference type="SUPFAM" id="SSF54211">
    <property type="entry name" value="Ribosomal protein S5 domain 2-like"/>
    <property type="match status" value="1"/>
</dbReference>
<dbReference type="InterPro" id="IPR020568">
    <property type="entry name" value="Ribosomal_Su5_D2-typ_SF"/>
</dbReference>